<keyword evidence="2" id="KW-0378">Hydrolase</keyword>
<accession>A0A9R0TR72</accession>
<dbReference type="PANTHER" id="PTHR22975">
    <property type="entry name" value="UBIQUITIN SPECIFIC PROTEINASE"/>
    <property type="match status" value="1"/>
</dbReference>
<keyword evidence="1" id="KW-0833">Ubl conjugation pathway</keyword>
<gene>
    <name evidence="3" type="ORF">TRITD_5Av1G135040</name>
</gene>
<reference evidence="3 4" key="1">
    <citation type="submission" date="2017-09" db="EMBL/GenBank/DDBJ databases">
        <authorList>
            <consortium name="International Durum Wheat Genome Sequencing Consortium (IDWGSC)"/>
            <person name="Milanesi L."/>
        </authorList>
    </citation>
    <scope>NUCLEOTIDE SEQUENCE [LARGE SCALE GENOMIC DNA]</scope>
    <source>
        <strain evidence="4">cv. Svevo</strain>
    </source>
</reference>
<evidence type="ECO:0000313" key="4">
    <source>
        <dbReference type="Proteomes" id="UP000324705"/>
    </source>
</evidence>
<name>A0A9R0TR72_TRITD</name>
<evidence type="ECO:0000256" key="2">
    <source>
        <dbReference type="ARBA" id="ARBA00022801"/>
    </source>
</evidence>
<dbReference type="InterPro" id="IPR052398">
    <property type="entry name" value="Ubiquitin_hydrolase_53/54"/>
</dbReference>
<protein>
    <submittedName>
        <fullName evidence="3">Uncharacterized protein</fullName>
    </submittedName>
</protein>
<dbReference type="EMBL" id="LT934119">
    <property type="protein sequence ID" value="VAI17533.1"/>
    <property type="molecule type" value="Genomic_DNA"/>
</dbReference>
<dbReference type="GO" id="GO:0016787">
    <property type="term" value="F:hydrolase activity"/>
    <property type="evidence" value="ECO:0007669"/>
    <property type="project" value="UniProtKB-KW"/>
</dbReference>
<sequence>MVQRICPGNPFDDILKAVMMDVHRTCDPDVGGCGKSNHMSHSLSSSPHVFTVALGWQTGNGSVRDMLPHILAALGTEIDLGVIYPGASRRSKHSLVSMACFYSQRYICFAIDGEHWVLYDDQTAEVVGDWIQVLSMCEEKEMQPLLLFFEAAN</sequence>
<dbReference type="PANTHER" id="PTHR22975:SF9">
    <property type="entry name" value="ECHINUS SPLICE FORM 3"/>
    <property type="match status" value="1"/>
</dbReference>
<evidence type="ECO:0000256" key="1">
    <source>
        <dbReference type="ARBA" id="ARBA00022786"/>
    </source>
</evidence>
<dbReference type="Gramene" id="TRITD5Av1G135040.3">
    <property type="protein sequence ID" value="TRITD5Av1G135040.3"/>
    <property type="gene ID" value="TRITD5Av1G135040"/>
</dbReference>
<organism evidence="3 4">
    <name type="scientific">Triticum turgidum subsp. durum</name>
    <name type="common">Durum wheat</name>
    <name type="synonym">Triticum durum</name>
    <dbReference type="NCBI Taxonomy" id="4567"/>
    <lineage>
        <taxon>Eukaryota</taxon>
        <taxon>Viridiplantae</taxon>
        <taxon>Streptophyta</taxon>
        <taxon>Embryophyta</taxon>
        <taxon>Tracheophyta</taxon>
        <taxon>Spermatophyta</taxon>
        <taxon>Magnoliopsida</taxon>
        <taxon>Liliopsida</taxon>
        <taxon>Poales</taxon>
        <taxon>Poaceae</taxon>
        <taxon>BOP clade</taxon>
        <taxon>Pooideae</taxon>
        <taxon>Triticodae</taxon>
        <taxon>Triticeae</taxon>
        <taxon>Triticinae</taxon>
        <taxon>Triticum</taxon>
    </lineage>
</organism>
<dbReference type="Proteomes" id="UP000324705">
    <property type="component" value="Chromosome 5A"/>
</dbReference>
<proteinExistence type="predicted"/>
<evidence type="ECO:0000313" key="3">
    <source>
        <dbReference type="EMBL" id="VAI17533.1"/>
    </source>
</evidence>
<keyword evidence="4" id="KW-1185">Reference proteome</keyword>
<dbReference type="AlphaFoldDB" id="A0A9R0TR72"/>